<keyword evidence="1" id="KW-0472">Membrane</keyword>
<evidence type="ECO:0000313" key="5">
    <source>
        <dbReference type="Proteomes" id="UP000591131"/>
    </source>
</evidence>
<organism evidence="4 5">
    <name type="scientific">Perkinsus chesapeaki</name>
    <name type="common">Clam parasite</name>
    <name type="synonym">Perkinsus andrewsi</name>
    <dbReference type="NCBI Taxonomy" id="330153"/>
    <lineage>
        <taxon>Eukaryota</taxon>
        <taxon>Sar</taxon>
        <taxon>Alveolata</taxon>
        <taxon>Perkinsozoa</taxon>
        <taxon>Perkinsea</taxon>
        <taxon>Perkinsida</taxon>
        <taxon>Perkinsidae</taxon>
        <taxon>Perkinsus</taxon>
    </lineage>
</organism>
<reference evidence="4 5" key="1">
    <citation type="submission" date="2020-04" db="EMBL/GenBank/DDBJ databases">
        <title>Perkinsus chesapeaki whole genome sequence.</title>
        <authorList>
            <person name="Bogema D.R."/>
        </authorList>
    </citation>
    <scope>NUCLEOTIDE SEQUENCE [LARGE SCALE GENOMIC DNA]</scope>
    <source>
        <strain evidence="4">ATCC PRA-425</strain>
    </source>
</reference>
<dbReference type="InterPro" id="IPR007074">
    <property type="entry name" value="LicD/FKTN/FKRP_NTP_transf"/>
</dbReference>
<dbReference type="AlphaFoldDB" id="A0A7J6M4I1"/>
<keyword evidence="1" id="KW-1133">Transmembrane helix</keyword>
<sequence>MVTSVSLLFILLLTRVEVSSGSSSHAYIKVIPEEYPQTAKADQIFVCPYDSLPTKLGAWPSESIIINGSACMDRQELGLFHNQDTALECFSRVTDDVTKVMDELEMPVFLIAGSLLGWYRHNQSQVPWDLDSDVGLMRDDCDAAFKRYGGDYDNILDLLEDKMGPGYHIAARLTGVGSELPSDSFTGCNTDEFYVRMDYKGQTCHVDVWMLSQQDKWSREADKKCKCPDSVEFPRVCRWPNACSSVSDLVPPSWSTQTGGNYTANVMIPNKPIDVLQNEYGNIGLYNMKRIPVNYNFRNFALVVGDPIDWVEDQVPTARPILWDMPANPLFVSIFGTSVILLLCALIAFCVYKRKRSHRVAYTSLEMQQPPSTALAGTAIDDEV</sequence>
<gene>
    <name evidence="4" type="ORF">FOL47_004293</name>
</gene>
<keyword evidence="5" id="KW-1185">Reference proteome</keyword>
<protein>
    <recommendedName>
        <fullName evidence="3">LicD/FKTN/FKRP nucleotidyltransferase domain-containing protein</fullName>
    </recommendedName>
</protein>
<feature type="transmembrane region" description="Helical" evidence="1">
    <location>
        <begin position="330"/>
        <end position="352"/>
    </location>
</feature>
<dbReference type="OrthoDB" id="416705at2759"/>
<dbReference type="GO" id="GO:0009100">
    <property type="term" value="P:glycoprotein metabolic process"/>
    <property type="evidence" value="ECO:0007669"/>
    <property type="project" value="UniProtKB-ARBA"/>
</dbReference>
<dbReference type="Pfam" id="PF04991">
    <property type="entry name" value="LicD"/>
    <property type="match status" value="1"/>
</dbReference>
<comment type="caution">
    <text evidence="4">The sequence shown here is derived from an EMBL/GenBank/DDBJ whole genome shotgun (WGS) entry which is preliminary data.</text>
</comment>
<name>A0A7J6M4I1_PERCH</name>
<feature type="domain" description="LicD/FKTN/FKRP nucleotidyltransferase" evidence="3">
    <location>
        <begin position="105"/>
        <end position="141"/>
    </location>
</feature>
<proteinExistence type="predicted"/>
<dbReference type="PANTHER" id="PTHR43404">
    <property type="entry name" value="LIPOPOLYSACCHARIDE CHOLINEPHOSPHOTRANSFERASE LICD"/>
    <property type="match status" value="1"/>
</dbReference>
<evidence type="ECO:0000259" key="3">
    <source>
        <dbReference type="Pfam" id="PF04991"/>
    </source>
</evidence>
<evidence type="ECO:0000256" key="2">
    <source>
        <dbReference type="SAM" id="SignalP"/>
    </source>
</evidence>
<dbReference type="Proteomes" id="UP000591131">
    <property type="component" value="Unassembled WGS sequence"/>
</dbReference>
<keyword evidence="1" id="KW-0812">Transmembrane</keyword>
<evidence type="ECO:0000256" key="1">
    <source>
        <dbReference type="SAM" id="Phobius"/>
    </source>
</evidence>
<feature type="signal peptide" evidence="2">
    <location>
        <begin position="1"/>
        <end position="21"/>
    </location>
</feature>
<evidence type="ECO:0000313" key="4">
    <source>
        <dbReference type="EMBL" id="KAF4666070.1"/>
    </source>
</evidence>
<feature type="chain" id="PRO_5029452124" description="LicD/FKTN/FKRP nucleotidyltransferase domain-containing protein" evidence="2">
    <location>
        <begin position="22"/>
        <end position="384"/>
    </location>
</feature>
<dbReference type="InterPro" id="IPR052942">
    <property type="entry name" value="LPS_cholinephosphotransferase"/>
</dbReference>
<accession>A0A7J6M4I1</accession>
<keyword evidence="2" id="KW-0732">Signal</keyword>
<dbReference type="EMBL" id="JAAPAO010000244">
    <property type="protein sequence ID" value="KAF4666070.1"/>
    <property type="molecule type" value="Genomic_DNA"/>
</dbReference>
<dbReference type="PANTHER" id="PTHR43404:SF1">
    <property type="entry name" value="MNN4P"/>
    <property type="match status" value="1"/>
</dbReference>